<dbReference type="RefSeq" id="WP_189567968.1">
    <property type="nucleotide sequence ID" value="NZ_BMXI01000003.1"/>
</dbReference>
<accession>A0A918WHC2</accession>
<organism evidence="1 2">
    <name type="scientific">Roseibacillus persicicus</name>
    <dbReference type="NCBI Taxonomy" id="454148"/>
    <lineage>
        <taxon>Bacteria</taxon>
        <taxon>Pseudomonadati</taxon>
        <taxon>Verrucomicrobiota</taxon>
        <taxon>Verrucomicrobiia</taxon>
        <taxon>Verrucomicrobiales</taxon>
        <taxon>Verrucomicrobiaceae</taxon>
        <taxon>Roseibacillus</taxon>
    </lineage>
</organism>
<evidence type="ECO:0000313" key="2">
    <source>
        <dbReference type="Proteomes" id="UP000644507"/>
    </source>
</evidence>
<dbReference type="Proteomes" id="UP000644507">
    <property type="component" value="Unassembled WGS sequence"/>
</dbReference>
<reference evidence="1" key="1">
    <citation type="journal article" date="2014" name="Int. J. Syst. Evol. Microbiol.">
        <title>Complete genome sequence of Corynebacterium casei LMG S-19264T (=DSM 44701T), isolated from a smear-ripened cheese.</title>
        <authorList>
            <consortium name="US DOE Joint Genome Institute (JGI-PGF)"/>
            <person name="Walter F."/>
            <person name="Albersmeier A."/>
            <person name="Kalinowski J."/>
            <person name="Ruckert C."/>
        </authorList>
    </citation>
    <scope>NUCLEOTIDE SEQUENCE</scope>
    <source>
        <strain evidence="1">KCTC 12988</strain>
    </source>
</reference>
<protein>
    <submittedName>
        <fullName evidence="1">Uncharacterized protein</fullName>
    </submittedName>
</protein>
<reference evidence="1" key="2">
    <citation type="submission" date="2020-09" db="EMBL/GenBank/DDBJ databases">
        <authorList>
            <person name="Sun Q."/>
            <person name="Kim S."/>
        </authorList>
    </citation>
    <scope>NUCLEOTIDE SEQUENCE</scope>
    <source>
        <strain evidence="1">KCTC 12988</strain>
    </source>
</reference>
<dbReference type="AlphaFoldDB" id="A0A918WHC2"/>
<name>A0A918WHC2_9BACT</name>
<sequence length="134" mass="15697">MSKSPQLIILSNSAQLEKLFEENKSAYQSFKGSYTASVYGNLRLLDEMPCYQLAFSPYRELAAECEMEHFSLRQSLATGRIYLWNLNYGGHAPRLELRPVKLTHLQDLSLMKRYHENWGYELSLKIDKNPRYEI</sequence>
<proteinExistence type="predicted"/>
<keyword evidence="2" id="KW-1185">Reference proteome</keyword>
<dbReference type="EMBL" id="BMXI01000003">
    <property type="protein sequence ID" value="GHC46609.1"/>
    <property type="molecule type" value="Genomic_DNA"/>
</dbReference>
<gene>
    <name evidence="1" type="ORF">GCM10007100_10310</name>
</gene>
<evidence type="ECO:0000313" key="1">
    <source>
        <dbReference type="EMBL" id="GHC46609.1"/>
    </source>
</evidence>
<comment type="caution">
    <text evidence="1">The sequence shown here is derived from an EMBL/GenBank/DDBJ whole genome shotgun (WGS) entry which is preliminary data.</text>
</comment>